<dbReference type="Proteomes" id="UP001610818">
    <property type="component" value="Unassembled WGS sequence"/>
</dbReference>
<proteinExistence type="inferred from homology"/>
<dbReference type="PANTHER" id="PTHR46696:SF5">
    <property type="entry name" value="CYTOCHROME P450 BJ-1"/>
    <property type="match status" value="1"/>
</dbReference>
<evidence type="ECO:0000313" key="10">
    <source>
        <dbReference type="Proteomes" id="UP001610818"/>
    </source>
</evidence>
<protein>
    <submittedName>
        <fullName evidence="9">Cytochrome P450</fullName>
    </submittedName>
</protein>
<keyword evidence="3 8" id="KW-0349">Heme</keyword>
<dbReference type="PROSITE" id="PS00086">
    <property type="entry name" value="CYTOCHROME_P450"/>
    <property type="match status" value="1"/>
</dbReference>
<reference evidence="9 10" key="1">
    <citation type="submission" date="2024-10" db="EMBL/GenBank/DDBJ databases">
        <title>The Natural Products Discovery Center: Release of the First 8490 Sequenced Strains for Exploring Actinobacteria Biosynthetic Diversity.</title>
        <authorList>
            <person name="Kalkreuter E."/>
            <person name="Kautsar S.A."/>
            <person name="Yang D."/>
            <person name="Bader C.D."/>
            <person name="Teijaro C.N."/>
            <person name="Fluegel L."/>
            <person name="Davis C.M."/>
            <person name="Simpson J.R."/>
            <person name="Lauterbach L."/>
            <person name="Steele A.D."/>
            <person name="Gui C."/>
            <person name="Meng S."/>
            <person name="Li G."/>
            <person name="Viehrig K."/>
            <person name="Ye F."/>
            <person name="Su P."/>
            <person name="Kiefer A.F."/>
            <person name="Nichols A."/>
            <person name="Cepeda A.J."/>
            <person name="Yan W."/>
            <person name="Fan B."/>
            <person name="Jiang Y."/>
            <person name="Adhikari A."/>
            <person name="Zheng C.-J."/>
            <person name="Schuster L."/>
            <person name="Cowan T.M."/>
            <person name="Smanski M.J."/>
            <person name="Chevrette M.G."/>
            <person name="De Carvalho L.P.S."/>
            <person name="Shen B."/>
        </authorList>
    </citation>
    <scope>NUCLEOTIDE SEQUENCE [LARGE SCALE GENOMIC DNA]</scope>
    <source>
        <strain evidence="9 10">NPDC017990</strain>
    </source>
</reference>
<evidence type="ECO:0000256" key="4">
    <source>
        <dbReference type="ARBA" id="ARBA00022723"/>
    </source>
</evidence>
<keyword evidence="6 8" id="KW-0408">Iron</keyword>
<dbReference type="CDD" id="cd11031">
    <property type="entry name" value="Cyp158A-like"/>
    <property type="match status" value="1"/>
</dbReference>
<dbReference type="EMBL" id="JBIRGQ010000005">
    <property type="protein sequence ID" value="MFH8548724.1"/>
    <property type="molecule type" value="Genomic_DNA"/>
</dbReference>
<comment type="similarity">
    <text evidence="2 8">Belongs to the cytochrome P450 family.</text>
</comment>
<comment type="cofactor">
    <cofactor evidence="1">
        <name>heme</name>
        <dbReference type="ChEBI" id="CHEBI:30413"/>
    </cofactor>
</comment>
<dbReference type="RefSeq" id="WP_397715215.1">
    <property type="nucleotide sequence ID" value="NZ_JBIRGN010000005.1"/>
</dbReference>
<evidence type="ECO:0000256" key="3">
    <source>
        <dbReference type="ARBA" id="ARBA00022617"/>
    </source>
</evidence>
<organism evidence="9 10">
    <name type="scientific">Streptomyces longisporoflavus</name>
    <dbReference type="NCBI Taxonomy" id="28044"/>
    <lineage>
        <taxon>Bacteria</taxon>
        <taxon>Bacillati</taxon>
        <taxon>Actinomycetota</taxon>
        <taxon>Actinomycetes</taxon>
        <taxon>Kitasatosporales</taxon>
        <taxon>Streptomycetaceae</taxon>
        <taxon>Streptomyces</taxon>
    </lineage>
</organism>
<dbReference type="InterPro" id="IPR002397">
    <property type="entry name" value="Cyt_P450_B"/>
</dbReference>
<evidence type="ECO:0000256" key="2">
    <source>
        <dbReference type="ARBA" id="ARBA00010617"/>
    </source>
</evidence>
<dbReference type="SUPFAM" id="SSF48264">
    <property type="entry name" value="Cytochrome P450"/>
    <property type="match status" value="1"/>
</dbReference>
<evidence type="ECO:0000256" key="5">
    <source>
        <dbReference type="ARBA" id="ARBA00023002"/>
    </source>
</evidence>
<dbReference type="Gene3D" id="1.10.630.10">
    <property type="entry name" value="Cytochrome P450"/>
    <property type="match status" value="1"/>
</dbReference>
<keyword evidence="4 8" id="KW-0479">Metal-binding</keyword>
<dbReference type="PANTHER" id="PTHR46696">
    <property type="entry name" value="P450, PUTATIVE (EUROFUNG)-RELATED"/>
    <property type="match status" value="1"/>
</dbReference>
<accession>A0ABW7QX31</accession>
<evidence type="ECO:0000313" key="9">
    <source>
        <dbReference type="EMBL" id="MFH8548724.1"/>
    </source>
</evidence>
<gene>
    <name evidence="9" type="ORF">ACH4F9_27280</name>
</gene>
<keyword evidence="10" id="KW-1185">Reference proteome</keyword>
<sequence length="399" mass="44128">MSDHAPRFTYPTRRKDPLVPPDEYAQALREEPVCPIALATGDPAWFVARHDDVRTALSDRRFSREALFRPGAARAQVVEPDPNSMLTMDPPRHTRLRKLANRAFGAQRVEGLRPYIEQVAADLLDAMEAGPCEGDLAERYARPFALRVICRALGVPFEDYDKFGAWTDRFMSLTKYPPEEINRANEEMRAYFARLVRLRREEPGDDLMSALVRIHDAEGEPSEPEIVGLGALLLLAGHDTTVTVLCGGTVTLLGHPDQLALLRADPGLYPDAVEEVVRLNGPGGGTSIRITTSDVRLGGTVIPEGSAVLASVGTASRDPEVYPDPDRFVIRRENRTQVAFGQGPHFCIGANLARAELAIGLRALFDRLPLLRLTVPEQQLRWKDFAALGGWEELPVAWA</sequence>
<comment type="caution">
    <text evidence="9">The sequence shown here is derived from an EMBL/GenBank/DDBJ whole genome shotgun (WGS) entry which is preliminary data.</text>
</comment>
<dbReference type="Pfam" id="PF00067">
    <property type="entry name" value="p450"/>
    <property type="match status" value="2"/>
</dbReference>
<keyword evidence="7 8" id="KW-0503">Monooxygenase</keyword>
<evidence type="ECO:0000256" key="8">
    <source>
        <dbReference type="RuleBase" id="RU000461"/>
    </source>
</evidence>
<evidence type="ECO:0000256" key="6">
    <source>
        <dbReference type="ARBA" id="ARBA00023004"/>
    </source>
</evidence>
<keyword evidence="5 8" id="KW-0560">Oxidoreductase</keyword>
<name>A0ABW7QX31_9ACTN</name>
<evidence type="ECO:0000256" key="1">
    <source>
        <dbReference type="ARBA" id="ARBA00001971"/>
    </source>
</evidence>
<evidence type="ECO:0000256" key="7">
    <source>
        <dbReference type="ARBA" id="ARBA00023033"/>
    </source>
</evidence>
<dbReference type="PRINTS" id="PR00385">
    <property type="entry name" value="P450"/>
</dbReference>
<dbReference type="InterPro" id="IPR017972">
    <property type="entry name" value="Cyt_P450_CS"/>
</dbReference>
<dbReference type="InterPro" id="IPR036396">
    <property type="entry name" value="Cyt_P450_sf"/>
</dbReference>
<dbReference type="InterPro" id="IPR001128">
    <property type="entry name" value="Cyt_P450"/>
</dbReference>
<dbReference type="PRINTS" id="PR00359">
    <property type="entry name" value="BP450"/>
</dbReference>